<accession>A0A183FAI8</accession>
<dbReference type="Proteomes" id="UP000050761">
    <property type="component" value="Unassembled WGS sequence"/>
</dbReference>
<keyword evidence="5" id="KW-0418">Kinase</keyword>
<feature type="domain" description="ACK/TNK-like SAM" evidence="8">
    <location>
        <begin position="13"/>
        <end position="65"/>
    </location>
</feature>
<evidence type="ECO:0000256" key="7">
    <source>
        <dbReference type="ARBA" id="ARBA00023137"/>
    </source>
</evidence>
<dbReference type="Pfam" id="PF22931">
    <property type="entry name" value="SAM_TNK"/>
    <property type="match status" value="1"/>
</dbReference>
<accession>A0A3P7UAW4</accession>
<dbReference type="WBParaSite" id="HPBE_0000318001-mRNA-1">
    <property type="protein sequence ID" value="HPBE_0000318001-mRNA-1"/>
    <property type="gene ID" value="HPBE_0000318001"/>
</dbReference>
<evidence type="ECO:0000313" key="9">
    <source>
        <dbReference type="EMBL" id="VDO31801.1"/>
    </source>
</evidence>
<sequence>MAPNLGVSVEADLLEVCKLAQVENFQQSLIFALNIRRLDHMNHVKDKELQAVGLSLSQIQSLRSASCEIRKLSLRRKKDSELVYVRNENLVNNGAADPNSAVVPKTQVLVFIFCYFLSSYLTRQVSSPLLMMKQFSFLFFVSDDAHVIGKKKRRKRSSEEKSRETSFLHFGALGGGVGLVTLYGSTNTKKLYISFHVGRKYTYVAVCLRWSIVKHSYLIRASSFSAHHSMP</sequence>
<dbReference type="EC" id="2.7.10.2" evidence="1"/>
<dbReference type="AlphaFoldDB" id="A0A183FAI8"/>
<keyword evidence="4" id="KW-0547">Nucleotide-binding</keyword>
<dbReference type="OrthoDB" id="635774at2759"/>
<dbReference type="GO" id="GO:0005524">
    <property type="term" value="F:ATP binding"/>
    <property type="evidence" value="ECO:0007669"/>
    <property type="project" value="UniProtKB-KW"/>
</dbReference>
<reference evidence="11" key="2">
    <citation type="submission" date="2019-09" db="UniProtKB">
        <authorList>
            <consortium name="WormBaseParasite"/>
        </authorList>
    </citation>
    <scope>IDENTIFICATION</scope>
</reference>
<dbReference type="InterPro" id="IPR055175">
    <property type="entry name" value="ACK/TNK-like_SAM"/>
</dbReference>
<name>A0A183FAI8_HELPZ</name>
<evidence type="ECO:0000313" key="10">
    <source>
        <dbReference type="Proteomes" id="UP000050761"/>
    </source>
</evidence>
<evidence type="ECO:0000256" key="4">
    <source>
        <dbReference type="ARBA" id="ARBA00022741"/>
    </source>
</evidence>
<evidence type="ECO:0000256" key="2">
    <source>
        <dbReference type="ARBA" id="ARBA00022443"/>
    </source>
</evidence>
<evidence type="ECO:0000259" key="8">
    <source>
        <dbReference type="Pfam" id="PF22931"/>
    </source>
</evidence>
<gene>
    <name evidence="9" type="ORF">HPBE_LOCUS3181</name>
</gene>
<keyword evidence="2" id="KW-0728">SH3 domain</keyword>
<protein>
    <recommendedName>
        <fullName evidence="1">non-specific protein-tyrosine kinase</fullName>
        <ecNumber evidence="1">2.7.10.2</ecNumber>
    </recommendedName>
</protein>
<dbReference type="GO" id="GO:0004715">
    <property type="term" value="F:non-membrane spanning protein tyrosine kinase activity"/>
    <property type="evidence" value="ECO:0007669"/>
    <property type="project" value="UniProtKB-EC"/>
</dbReference>
<evidence type="ECO:0000256" key="1">
    <source>
        <dbReference type="ARBA" id="ARBA00011903"/>
    </source>
</evidence>
<evidence type="ECO:0000256" key="6">
    <source>
        <dbReference type="ARBA" id="ARBA00022840"/>
    </source>
</evidence>
<keyword evidence="7" id="KW-0829">Tyrosine-protein kinase</keyword>
<proteinExistence type="predicted"/>
<keyword evidence="6" id="KW-0067">ATP-binding</keyword>
<keyword evidence="3" id="KW-0808">Transferase</keyword>
<reference evidence="9 10" key="1">
    <citation type="submission" date="2018-11" db="EMBL/GenBank/DDBJ databases">
        <authorList>
            <consortium name="Pathogen Informatics"/>
        </authorList>
    </citation>
    <scope>NUCLEOTIDE SEQUENCE [LARGE SCALE GENOMIC DNA]</scope>
</reference>
<evidence type="ECO:0000313" key="11">
    <source>
        <dbReference type="WBParaSite" id="HPBE_0000318001-mRNA-1"/>
    </source>
</evidence>
<organism evidence="10 11">
    <name type="scientific">Heligmosomoides polygyrus</name>
    <name type="common">Parasitic roundworm</name>
    <dbReference type="NCBI Taxonomy" id="6339"/>
    <lineage>
        <taxon>Eukaryota</taxon>
        <taxon>Metazoa</taxon>
        <taxon>Ecdysozoa</taxon>
        <taxon>Nematoda</taxon>
        <taxon>Chromadorea</taxon>
        <taxon>Rhabditida</taxon>
        <taxon>Rhabditina</taxon>
        <taxon>Rhabditomorpha</taxon>
        <taxon>Strongyloidea</taxon>
        <taxon>Heligmosomidae</taxon>
        <taxon>Heligmosomoides</taxon>
    </lineage>
</organism>
<evidence type="ECO:0000256" key="3">
    <source>
        <dbReference type="ARBA" id="ARBA00022679"/>
    </source>
</evidence>
<evidence type="ECO:0000256" key="5">
    <source>
        <dbReference type="ARBA" id="ARBA00022777"/>
    </source>
</evidence>
<keyword evidence="10" id="KW-1185">Reference proteome</keyword>
<dbReference type="EMBL" id="UZAH01006852">
    <property type="protein sequence ID" value="VDO31801.1"/>
    <property type="molecule type" value="Genomic_DNA"/>
</dbReference>